<comment type="caution">
    <text evidence="1">The sequence shown here is derived from an EMBL/GenBank/DDBJ whole genome shotgun (WGS) entry which is preliminary data.</text>
</comment>
<dbReference type="EMBL" id="LXQA010164067">
    <property type="protein sequence ID" value="MCI28186.1"/>
    <property type="molecule type" value="Genomic_DNA"/>
</dbReference>
<evidence type="ECO:0000313" key="1">
    <source>
        <dbReference type="EMBL" id="MCI28186.1"/>
    </source>
</evidence>
<name>A0A392QXC6_9FABA</name>
<accession>A0A392QXC6</accession>
<protein>
    <submittedName>
        <fullName evidence="1">Uncharacterized protein</fullName>
    </submittedName>
</protein>
<dbReference type="Proteomes" id="UP000265520">
    <property type="component" value="Unassembled WGS sequence"/>
</dbReference>
<organism evidence="1 2">
    <name type="scientific">Trifolium medium</name>
    <dbReference type="NCBI Taxonomy" id="97028"/>
    <lineage>
        <taxon>Eukaryota</taxon>
        <taxon>Viridiplantae</taxon>
        <taxon>Streptophyta</taxon>
        <taxon>Embryophyta</taxon>
        <taxon>Tracheophyta</taxon>
        <taxon>Spermatophyta</taxon>
        <taxon>Magnoliopsida</taxon>
        <taxon>eudicotyledons</taxon>
        <taxon>Gunneridae</taxon>
        <taxon>Pentapetalae</taxon>
        <taxon>rosids</taxon>
        <taxon>fabids</taxon>
        <taxon>Fabales</taxon>
        <taxon>Fabaceae</taxon>
        <taxon>Papilionoideae</taxon>
        <taxon>50 kb inversion clade</taxon>
        <taxon>NPAAA clade</taxon>
        <taxon>Hologalegina</taxon>
        <taxon>IRL clade</taxon>
        <taxon>Trifolieae</taxon>
        <taxon>Trifolium</taxon>
    </lineage>
</organism>
<reference evidence="1 2" key="1">
    <citation type="journal article" date="2018" name="Front. Plant Sci.">
        <title>Red Clover (Trifolium pratense) and Zigzag Clover (T. medium) - A Picture of Genomic Similarities and Differences.</title>
        <authorList>
            <person name="Dluhosova J."/>
            <person name="Istvanek J."/>
            <person name="Nedelnik J."/>
            <person name="Repkova J."/>
        </authorList>
    </citation>
    <scope>NUCLEOTIDE SEQUENCE [LARGE SCALE GENOMIC DNA]</scope>
    <source>
        <strain evidence="2">cv. 10/8</strain>
        <tissue evidence="1">Leaf</tissue>
    </source>
</reference>
<keyword evidence="2" id="KW-1185">Reference proteome</keyword>
<sequence>MLGTTLWWHRDSKGVERTTASLGYITTELRGR</sequence>
<evidence type="ECO:0000313" key="2">
    <source>
        <dbReference type="Proteomes" id="UP000265520"/>
    </source>
</evidence>
<feature type="non-terminal residue" evidence="1">
    <location>
        <position position="32"/>
    </location>
</feature>
<dbReference type="AlphaFoldDB" id="A0A392QXC6"/>
<proteinExistence type="predicted"/>